<dbReference type="EMBL" id="UINC01029622">
    <property type="protein sequence ID" value="SVB12645.1"/>
    <property type="molecule type" value="Genomic_DNA"/>
</dbReference>
<protein>
    <recommendedName>
        <fullName evidence="2">Methyltransferase domain-containing protein</fullName>
    </recommendedName>
</protein>
<dbReference type="Gene3D" id="3.40.50.150">
    <property type="entry name" value="Vaccinia Virus protein VP39"/>
    <property type="match status" value="1"/>
</dbReference>
<dbReference type="Gene3D" id="2.20.25.110">
    <property type="entry name" value="S-adenosyl-L-methionine-dependent methyltransferases"/>
    <property type="match status" value="1"/>
</dbReference>
<proteinExistence type="predicted"/>
<name>A0A382BFQ6_9ZZZZ</name>
<evidence type="ECO:0000313" key="3">
    <source>
        <dbReference type="EMBL" id="SVB12645.1"/>
    </source>
</evidence>
<feature type="non-terminal residue" evidence="3">
    <location>
        <position position="1"/>
    </location>
</feature>
<sequence length="211" mass="23281">LPLLRSGMDIDGSDVSQDMLTWCANRAEAEGLSANLYQQAMHELDLPRRYRTVVLCGSFGLGGTRSTDLEGLRRIHSHLEPGGTLVMDHYPPKRDSDYGEAQTGSVELPCGWPEQGDRRRSSDGTELELRTRLLTVDSVERTVTREISVRKFVDGAEVANESYSIVICGYSTADVESMLEEAGFGDIRVTGALEDRPPSPLDERFVLEAST</sequence>
<gene>
    <name evidence="3" type="ORF">METZ01_LOCUS165499</name>
</gene>
<dbReference type="Pfam" id="PF13649">
    <property type="entry name" value="Methyltransf_25"/>
    <property type="match status" value="1"/>
</dbReference>
<dbReference type="AlphaFoldDB" id="A0A382BFQ6"/>
<dbReference type="SUPFAM" id="SSF53335">
    <property type="entry name" value="S-adenosyl-L-methionine-dependent methyltransferases"/>
    <property type="match status" value="1"/>
</dbReference>
<dbReference type="InterPro" id="IPR029063">
    <property type="entry name" value="SAM-dependent_MTases_sf"/>
</dbReference>
<dbReference type="InterPro" id="IPR041698">
    <property type="entry name" value="Methyltransf_25"/>
</dbReference>
<organism evidence="3">
    <name type="scientific">marine metagenome</name>
    <dbReference type="NCBI Taxonomy" id="408172"/>
    <lineage>
        <taxon>unclassified sequences</taxon>
        <taxon>metagenomes</taxon>
        <taxon>ecological metagenomes</taxon>
    </lineage>
</organism>
<evidence type="ECO:0000256" key="1">
    <source>
        <dbReference type="SAM" id="MobiDB-lite"/>
    </source>
</evidence>
<accession>A0A382BFQ6</accession>
<feature type="domain" description="Methyltransferase" evidence="2">
    <location>
        <begin position="5"/>
        <end position="83"/>
    </location>
</feature>
<feature type="region of interest" description="Disordered" evidence="1">
    <location>
        <begin position="97"/>
        <end position="124"/>
    </location>
</feature>
<evidence type="ECO:0000259" key="2">
    <source>
        <dbReference type="Pfam" id="PF13649"/>
    </source>
</evidence>
<feature type="compositionally biased region" description="Basic and acidic residues" evidence="1">
    <location>
        <begin position="115"/>
        <end position="124"/>
    </location>
</feature>
<reference evidence="3" key="1">
    <citation type="submission" date="2018-05" db="EMBL/GenBank/DDBJ databases">
        <authorList>
            <person name="Lanie J.A."/>
            <person name="Ng W.-L."/>
            <person name="Kazmierczak K.M."/>
            <person name="Andrzejewski T.M."/>
            <person name="Davidsen T.M."/>
            <person name="Wayne K.J."/>
            <person name="Tettelin H."/>
            <person name="Glass J.I."/>
            <person name="Rusch D."/>
            <person name="Podicherti R."/>
            <person name="Tsui H.-C.T."/>
            <person name="Winkler M.E."/>
        </authorList>
    </citation>
    <scope>NUCLEOTIDE SEQUENCE</scope>
</reference>